<reference evidence="10 11" key="1">
    <citation type="submission" date="2023-04" db="EMBL/GenBank/DDBJ databases">
        <title>Fusibacter bizertensis strain WBS, isolated from littoral bottom sediments of the Arctic seas - biochemical and genomic analysis.</title>
        <authorList>
            <person name="Brioukhanov A.L."/>
        </authorList>
    </citation>
    <scope>NUCLEOTIDE SEQUENCE [LARGE SCALE GENOMIC DNA]</scope>
    <source>
        <strain evidence="10 11">WBS</strain>
    </source>
</reference>
<comment type="subcellular location">
    <subcellularLocation>
        <location evidence="1 8">Cytoplasm</location>
    </subcellularLocation>
</comment>
<dbReference type="InterPro" id="IPR012795">
    <property type="entry name" value="tRNA_Ile_lys_synt_N"/>
</dbReference>
<comment type="domain">
    <text evidence="8">The N-terminal region contains the highly conserved SGGXDS motif, predicted to be a P-loop motif involved in ATP binding.</text>
</comment>
<dbReference type="EC" id="6.3.4.19" evidence="8"/>
<dbReference type="Pfam" id="PF01171">
    <property type="entry name" value="ATP_bind_3"/>
    <property type="match status" value="1"/>
</dbReference>
<keyword evidence="5 8" id="KW-0547">Nucleotide-binding</keyword>
<dbReference type="InterPro" id="IPR011063">
    <property type="entry name" value="TilS/TtcA_N"/>
</dbReference>
<dbReference type="Gene3D" id="3.50.40.10">
    <property type="entry name" value="Phenylalanyl-trna Synthetase, Chain B, domain 3"/>
    <property type="match status" value="1"/>
</dbReference>
<gene>
    <name evidence="8 10" type="primary">tilS</name>
    <name evidence="10" type="ORF">QE109_15930</name>
</gene>
<protein>
    <recommendedName>
        <fullName evidence="8">tRNA(Ile)-lysidine synthase</fullName>
        <ecNumber evidence="8">6.3.4.19</ecNumber>
    </recommendedName>
    <alternativeName>
        <fullName evidence="8">tRNA(Ile)-2-lysyl-cytidine synthase</fullName>
    </alternativeName>
    <alternativeName>
        <fullName evidence="8">tRNA(Ile)-lysidine synthetase</fullName>
    </alternativeName>
</protein>
<dbReference type="CDD" id="cd01992">
    <property type="entry name" value="TilS_N"/>
    <property type="match status" value="1"/>
</dbReference>
<evidence type="ECO:0000256" key="5">
    <source>
        <dbReference type="ARBA" id="ARBA00022741"/>
    </source>
</evidence>
<dbReference type="InterPro" id="IPR012796">
    <property type="entry name" value="Lysidine-tRNA-synth_C"/>
</dbReference>
<evidence type="ECO:0000256" key="6">
    <source>
        <dbReference type="ARBA" id="ARBA00022840"/>
    </source>
</evidence>
<dbReference type="SUPFAM" id="SSF52402">
    <property type="entry name" value="Adenine nucleotide alpha hydrolases-like"/>
    <property type="match status" value="1"/>
</dbReference>
<dbReference type="HAMAP" id="MF_01161">
    <property type="entry name" value="tRNA_Ile_lys_synt"/>
    <property type="match status" value="1"/>
</dbReference>
<feature type="binding site" evidence="8">
    <location>
        <begin position="25"/>
        <end position="30"/>
    </location>
    <ligand>
        <name>ATP</name>
        <dbReference type="ChEBI" id="CHEBI:30616"/>
    </ligand>
</feature>
<evidence type="ECO:0000256" key="8">
    <source>
        <dbReference type="HAMAP-Rule" id="MF_01161"/>
    </source>
</evidence>
<keyword evidence="2 8" id="KW-0963">Cytoplasm</keyword>
<evidence type="ECO:0000256" key="4">
    <source>
        <dbReference type="ARBA" id="ARBA00022694"/>
    </source>
</evidence>
<dbReference type="SUPFAM" id="SSF56037">
    <property type="entry name" value="PheT/TilS domain"/>
    <property type="match status" value="1"/>
</dbReference>
<organism evidence="10 11">
    <name type="scientific">Fusibacter bizertensis</name>
    <dbReference type="NCBI Taxonomy" id="1488331"/>
    <lineage>
        <taxon>Bacteria</taxon>
        <taxon>Bacillati</taxon>
        <taxon>Bacillota</taxon>
        <taxon>Clostridia</taxon>
        <taxon>Eubacteriales</taxon>
        <taxon>Eubacteriales Family XII. Incertae Sedis</taxon>
        <taxon>Fusibacter</taxon>
    </lineage>
</organism>
<dbReference type="InterPro" id="IPR014729">
    <property type="entry name" value="Rossmann-like_a/b/a_fold"/>
</dbReference>
<dbReference type="Proteomes" id="UP001158045">
    <property type="component" value="Unassembled WGS sequence"/>
</dbReference>
<dbReference type="PANTHER" id="PTHR43033">
    <property type="entry name" value="TRNA(ILE)-LYSIDINE SYNTHASE-RELATED"/>
    <property type="match status" value="1"/>
</dbReference>
<comment type="caution">
    <text evidence="10">The sequence shown here is derived from an EMBL/GenBank/DDBJ whole genome shotgun (WGS) entry which is preliminary data.</text>
</comment>
<evidence type="ECO:0000256" key="1">
    <source>
        <dbReference type="ARBA" id="ARBA00004496"/>
    </source>
</evidence>
<dbReference type="GO" id="GO:0032267">
    <property type="term" value="F:tRNA(Ile)-lysidine synthase activity"/>
    <property type="evidence" value="ECO:0007669"/>
    <property type="project" value="UniProtKB-EC"/>
</dbReference>
<evidence type="ECO:0000256" key="2">
    <source>
        <dbReference type="ARBA" id="ARBA00022490"/>
    </source>
</evidence>
<dbReference type="InterPro" id="IPR012094">
    <property type="entry name" value="tRNA_Ile_lys_synt"/>
</dbReference>
<dbReference type="NCBIfam" id="TIGR02432">
    <property type="entry name" value="lysidine_TilS_N"/>
    <property type="match status" value="1"/>
</dbReference>
<evidence type="ECO:0000256" key="3">
    <source>
        <dbReference type="ARBA" id="ARBA00022598"/>
    </source>
</evidence>
<dbReference type="SMART" id="SM00977">
    <property type="entry name" value="TilS_C"/>
    <property type="match status" value="1"/>
</dbReference>
<comment type="similarity">
    <text evidence="8">Belongs to the tRNA(Ile)-lysidine synthase family.</text>
</comment>
<dbReference type="InterPro" id="IPR020825">
    <property type="entry name" value="Phe-tRNA_synthase-like_B3/B4"/>
</dbReference>
<dbReference type="RefSeq" id="WP_281095562.1">
    <property type="nucleotide sequence ID" value="NZ_JARYZI010000014.1"/>
</dbReference>
<name>A0ABT6NH25_9FIRM</name>
<dbReference type="EMBL" id="JARYZI010000014">
    <property type="protein sequence ID" value="MDH8679648.1"/>
    <property type="molecule type" value="Genomic_DNA"/>
</dbReference>
<evidence type="ECO:0000313" key="11">
    <source>
        <dbReference type="Proteomes" id="UP001158045"/>
    </source>
</evidence>
<accession>A0ABT6NH25</accession>
<keyword evidence="11" id="KW-1185">Reference proteome</keyword>
<evidence type="ECO:0000259" key="9">
    <source>
        <dbReference type="SMART" id="SM00977"/>
    </source>
</evidence>
<keyword evidence="3 8" id="KW-0436">Ligase</keyword>
<dbReference type="PANTHER" id="PTHR43033:SF1">
    <property type="entry name" value="TRNA(ILE)-LYSIDINE SYNTHASE-RELATED"/>
    <property type="match status" value="1"/>
</dbReference>
<feature type="domain" description="Lysidine-tRNA(Ile) synthetase C-terminal" evidence="9">
    <location>
        <begin position="369"/>
        <end position="441"/>
    </location>
</feature>
<evidence type="ECO:0000256" key="7">
    <source>
        <dbReference type="ARBA" id="ARBA00048539"/>
    </source>
</evidence>
<dbReference type="NCBIfam" id="TIGR02433">
    <property type="entry name" value="lysidine_TilS_C"/>
    <property type="match status" value="1"/>
</dbReference>
<comment type="catalytic activity">
    <reaction evidence="7 8">
        <text>cytidine(34) in tRNA(Ile2) + L-lysine + ATP = lysidine(34) in tRNA(Ile2) + AMP + diphosphate + H(+)</text>
        <dbReference type="Rhea" id="RHEA:43744"/>
        <dbReference type="Rhea" id="RHEA-COMP:10625"/>
        <dbReference type="Rhea" id="RHEA-COMP:10670"/>
        <dbReference type="ChEBI" id="CHEBI:15378"/>
        <dbReference type="ChEBI" id="CHEBI:30616"/>
        <dbReference type="ChEBI" id="CHEBI:32551"/>
        <dbReference type="ChEBI" id="CHEBI:33019"/>
        <dbReference type="ChEBI" id="CHEBI:82748"/>
        <dbReference type="ChEBI" id="CHEBI:83665"/>
        <dbReference type="ChEBI" id="CHEBI:456215"/>
        <dbReference type="EC" id="6.3.4.19"/>
    </reaction>
</comment>
<keyword evidence="4 8" id="KW-0819">tRNA processing</keyword>
<evidence type="ECO:0000313" key="10">
    <source>
        <dbReference type="EMBL" id="MDH8679648.1"/>
    </source>
</evidence>
<dbReference type="Gene3D" id="3.40.50.620">
    <property type="entry name" value="HUPs"/>
    <property type="match status" value="1"/>
</dbReference>
<keyword evidence="6 8" id="KW-0067">ATP-binding</keyword>
<comment type="function">
    <text evidence="8">Ligates lysine onto the cytidine present at position 34 of the AUA codon-specific tRNA(Ile) that contains the anticodon CAU, in an ATP-dependent manner. Cytidine is converted to lysidine, thus changing the amino acid specificity of the tRNA from methionine to isoleucine.</text>
</comment>
<dbReference type="Pfam" id="PF11734">
    <property type="entry name" value="TilS_C"/>
    <property type="match status" value="1"/>
</dbReference>
<sequence>MDKMMATIEKHNMIERGNCIIVGFSGGPDSLAMLHALSRLRDELSIKIVAVHVNHMLRGKLADADEEYVKGFCKEFDIPCHTFRVDVEQFASENNMSFEEAGRKVRYDKFNEIFSHYSADRIAIAHNKNDVVETFLINLMRGAGIDGLSSIDYMRDDIIIRPILDVARDEVEKYCEKYELNPRIDHTNNENHYLRNKIRNRVLPMMNEAFEQSCGDAIDKTVQLMKIEKDYWLVKQKKLFEELCTYNDEVIKISTQKFCELHLAEQQQLLRYAIKTLSGSLYNIGFDVIQRIIDLERVGAIATINANYMARLSSTDLYLFPVNHIKNPDLQNDNAFTLYQTVVPISQMSKMELNDYKVALDFDKIKGKLYTRNRKAGDRFVPLGMKGHKKIKDYFIDEKVPFLKRETIRLVCDEEKIVWVENMRISDLVKITPDTKNIIIISFQELVELN</sequence>
<proteinExistence type="inferred from homology"/>